<feature type="compositionally biased region" description="Pro residues" evidence="1">
    <location>
        <begin position="9"/>
        <end position="37"/>
    </location>
</feature>
<feature type="compositionally biased region" description="Polar residues" evidence="1">
    <location>
        <begin position="470"/>
        <end position="498"/>
    </location>
</feature>
<dbReference type="Proteomes" id="UP000031036">
    <property type="component" value="Unassembled WGS sequence"/>
</dbReference>
<reference evidence="2 3" key="1">
    <citation type="submission" date="2014-11" db="EMBL/GenBank/DDBJ databases">
        <title>Genetic blueprint of the zoonotic pathogen Toxocara canis.</title>
        <authorList>
            <person name="Zhu X.-Q."/>
            <person name="Korhonen P.K."/>
            <person name="Cai H."/>
            <person name="Young N.D."/>
            <person name="Nejsum P."/>
            <person name="von Samson-Himmelstjerna G."/>
            <person name="Boag P.R."/>
            <person name="Tan P."/>
            <person name="Li Q."/>
            <person name="Min J."/>
            <person name="Yang Y."/>
            <person name="Wang X."/>
            <person name="Fang X."/>
            <person name="Hall R.S."/>
            <person name="Hofmann A."/>
            <person name="Sternberg P.W."/>
            <person name="Jex A.R."/>
            <person name="Gasser R.B."/>
        </authorList>
    </citation>
    <scope>NUCLEOTIDE SEQUENCE [LARGE SCALE GENOMIC DNA]</scope>
    <source>
        <strain evidence="2">PN_DK_2014</strain>
    </source>
</reference>
<feature type="region of interest" description="Disordered" evidence="1">
    <location>
        <begin position="1"/>
        <end position="37"/>
    </location>
</feature>
<name>A0A0B2W1W1_TOXCA</name>
<dbReference type="EMBL" id="JPKZ01000316">
    <property type="protein sequence ID" value="KHN87983.1"/>
    <property type="molecule type" value="Genomic_DNA"/>
</dbReference>
<feature type="compositionally biased region" description="Polar residues" evidence="1">
    <location>
        <begin position="508"/>
        <end position="518"/>
    </location>
</feature>
<keyword evidence="3" id="KW-1185">Reference proteome</keyword>
<feature type="compositionally biased region" description="Polar residues" evidence="1">
    <location>
        <begin position="241"/>
        <end position="259"/>
    </location>
</feature>
<evidence type="ECO:0000313" key="3">
    <source>
        <dbReference type="Proteomes" id="UP000031036"/>
    </source>
</evidence>
<feature type="region of interest" description="Disordered" evidence="1">
    <location>
        <begin position="620"/>
        <end position="652"/>
    </location>
</feature>
<dbReference type="STRING" id="6265.A0A0B2W1W1"/>
<feature type="compositionally biased region" description="Basic residues" evidence="1">
    <location>
        <begin position="172"/>
        <end position="182"/>
    </location>
</feature>
<accession>A0A0B2W1W1</accession>
<comment type="caution">
    <text evidence="2">The sequence shown here is derived from an EMBL/GenBank/DDBJ whole genome shotgun (WGS) entry which is preliminary data.</text>
</comment>
<evidence type="ECO:0000313" key="2">
    <source>
        <dbReference type="EMBL" id="KHN87983.1"/>
    </source>
</evidence>
<protein>
    <submittedName>
        <fullName evidence="2">Uncharacterized protein</fullName>
    </submittedName>
</protein>
<dbReference type="OrthoDB" id="5876442at2759"/>
<organism evidence="2 3">
    <name type="scientific">Toxocara canis</name>
    <name type="common">Canine roundworm</name>
    <dbReference type="NCBI Taxonomy" id="6265"/>
    <lineage>
        <taxon>Eukaryota</taxon>
        <taxon>Metazoa</taxon>
        <taxon>Ecdysozoa</taxon>
        <taxon>Nematoda</taxon>
        <taxon>Chromadorea</taxon>
        <taxon>Rhabditida</taxon>
        <taxon>Spirurina</taxon>
        <taxon>Ascaridomorpha</taxon>
        <taxon>Ascaridoidea</taxon>
        <taxon>Toxocaridae</taxon>
        <taxon>Toxocara</taxon>
    </lineage>
</organism>
<proteinExistence type="predicted"/>
<dbReference type="AlphaFoldDB" id="A0A0B2W1W1"/>
<sequence length="821" mass="91918">MGNKSSSHVPPPYPRDIPPYYLNPPPPPGHPLCPGPPLGHPFAPPPFHHSMISLHHPNGTDSGYMTSPADTERWKAHNWKNGQSRLSLNEAFIYETAPPPFMPLPPPNPKQLKKWQKKHKKLLKKMASMPPPILPPQQPIAPLYTRAYSVDNLNSHTLDGYAELPVVSKKNWKNRKEQRKSHHFGESLPEVPAGPPRSTVSRSVTAPIQNLVAACETWRVDESNSCSNGFMASDLRAHTSVPSTNLSEHSRMPSTNTDHSSSVIRSPSSVNSKGSPIGISKDALGQRVSLARCRPESVADRTLVETATVCQPHRSIATNTINGAEFNGQTDSSQCNSSLLVTGASCGSCAAAAVIAHENEIHHSNAQFSASQVSNASAWKPERFQSERYGEAESFENDAHTPYGRNKNDHCDTTSTDDAFDSVLTERTIPIKITPEAKKILERNAQMFPRNETSENERNSELSRSERNETASGNAITLQSNMANRYYSPQPSTPLTHQSLKRDADYGSTVSSLTQSSNMKTEVSDIDFSWVNDVENRLEKEIAFVKEVNILTENANDADYGSTVSSLTQSSNMKTEVSDIDFSWVNDVENRLEKEIAFVKEDYPRHQMPVRYFGMDEDERQMSGSLQRAPSERGPTMQPSEAFAESEPRRELNEIRSDVRSKAAMFDGVAMRNTQANAECQTQMGSRYRSRSTPRSDQNMYIPQPDYNNFEPISVDTSQSDSQRYFGFRVTNDVIGTTMSPSERRIRKFEHTNGNVNASTTVSAHELHNARYGRNVVPQRNPNNYRNEILQRNRTYDATEYYRQNAARRQADKPWRASVAY</sequence>
<dbReference type="OMA" id="DFSWVND"/>
<evidence type="ECO:0000256" key="1">
    <source>
        <dbReference type="SAM" id="MobiDB-lite"/>
    </source>
</evidence>
<feature type="compositionally biased region" description="Low complexity" evidence="1">
    <location>
        <begin position="260"/>
        <end position="272"/>
    </location>
</feature>
<feature type="region of interest" description="Disordered" evidence="1">
    <location>
        <begin position="444"/>
        <end position="518"/>
    </location>
</feature>
<feature type="region of interest" description="Disordered" evidence="1">
    <location>
        <begin position="241"/>
        <end position="279"/>
    </location>
</feature>
<feature type="compositionally biased region" description="Polar residues" evidence="1">
    <location>
        <begin position="678"/>
        <end position="701"/>
    </location>
</feature>
<feature type="compositionally biased region" description="Basic and acidic residues" evidence="1">
    <location>
        <begin position="452"/>
        <end position="469"/>
    </location>
</feature>
<feature type="region of interest" description="Disordered" evidence="1">
    <location>
        <begin position="678"/>
        <end position="703"/>
    </location>
</feature>
<gene>
    <name evidence="2" type="ORF">Tcan_18523</name>
</gene>
<feature type="region of interest" description="Disordered" evidence="1">
    <location>
        <begin position="172"/>
        <end position="202"/>
    </location>
</feature>